<dbReference type="Proteomes" id="UP001184150">
    <property type="component" value="Unassembled WGS sequence"/>
</dbReference>
<dbReference type="RefSeq" id="WP_309806161.1">
    <property type="nucleotide sequence ID" value="NZ_JAVDRD010000011.1"/>
</dbReference>
<evidence type="ECO:0000256" key="1">
    <source>
        <dbReference type="ARBA" id="ARBA00004496"/>
    </source>
</evidence>
<name>A0ABU1MQQ7_9SPHN</name>
<evidence type="ECO:0000313" key="6">
    <source>
        <dbReference type="EMBL" id="MDR6512686.1"/>
    </source>
</evidence>
<accession>A0ABU1MQQ7</accession>
<comment type="subcellular location">
    <subcellularLocation>
        <location evidence="1">Cytoplasm</location>
    </subcellularLocation>
</comment>
<evidence type="ECO:0000256" key="2">
    <source>
        <dbReference type="ARBA" id="ARBA00009695"/>
    </source>
</evidence>
<sequence>MNRPDVPDRRTRRPPRPLDAALLDELALGYVARFATSTGKLSAYLNRKLRERGWDEDAPSPPDVAAIIARMAEAGYVSDEGYARMRGVSLRRRGLGARRIAQDLGQAGIAPDLREEAMGSAQQARAAALALARKRRLGPFGPRDDEGRIDPAVREKQVAVFLRAGHPLAMARALVNAAGEREAEDWVYDADD</sequence>
<keyword evidence="4" id="KW-0963">Cytoplasm</keyword>
<evidence type="ECO:0000313" key="7">
    <source>
        <dbReference type="Proteomes" id="UP001184150"/>
    </source>
</evidence>
<organism evidence="6 7">
    <name type="scientific">Novosphingobium capsulatum</name>
    <dbReference type="NCBI Taxonomy" id="13688"/>
    <lineage>
        <taxon>Bacteria</taxon>
        <taxon>Pseudomonadati</taxon>
        <taxon>Pseudomonadota</taxon>
        <taxon>Alphaproteobacteria</taxon>
        <taxon>Sphingomonadales</taxon>
        <taxon>Sphingomonadaceae</taxon>
        <taxon>Novosphingobium</taxon>
    </lineage>
</organism>
<gene>
    <name evidence="6" type="ORF">J2792_003571</name>
</gene>
<comment type="similarity">
    <text evidence="2">Belongs to the RecX family.</text>
</comment>
<protein>
    <recommendedName>
        <fullName evidence="3">Regulatory protein RecX</fullName>
    </recommendedName>
</protein>
<comment type="caution">
    <text evidence="6">The sequence shown here is derived from an EMBL/GenBank/DDBJ whole genome shotgun (WGS) entry which is preliminary data.</text>
</comment>
<dbReference type="EMBL" id="JAVDRD010000011">
    <property type="protein sequence ID" value="MDR6512686.1"/>
    <property type="molecule type" value="Genomic_DNA"/>
</dbReference>
<evidence type="ECO:0000256" key="4">
    <source>
        <dbReference type="ARBA" id="ARBA00022490"/>
    </source>
</evidence>
<dbReference type="Gene3D" id="1.10.10.10">
    <property type="entry name" value="Winged helix-like DNA-binding domain superfamily/Winged helix DNA-binding domain"/>
    <property type="match status" value="1"/>
</dbReference>
<feature type="domain" description="RecX second three-helical" evidence="5">
    <location>
        <begin position="78"/>
        <end position="118"/>
    </location>
</feature>
<proteinExistence type="inferred from homology"/>
<dbReference type="Pfam" id="PF02631">
    <property type="entry name" value="RecX_HTH2"/>
    <property type="match status" value="1"/>
</dbReference>
<evidence type="ECO:0000256" key="3">
    <source>
        <dbReference type="ARBA" id="ARBA00018111"/>
    </source>
</evidence>
<dbReference type="InterPro" id="IPR053924">
    <property type="entry name" value="RecX_HTH_2nd"/>
</dbReference>
<reference evidence="6 7" key="1">
    <citation type="submission" date="2023-07" db="EMBL/GenBank/DDBJ databases">
        <title>Sorghum-associated microbial communities from plants grown in Nebraska, USA.</title>
        <authorList>
            <person name="Schachtman D."/>
        </authorList>
    </citation>
    <scope>NUCLEOTIDE SEQUENCE [LARGE SCALE GENOMIC DNA]</scope>
    <source>
        <strain evidence="6 7">DS1027</strain>
    </source>
</reference>
<dbReference type="InterPro" id="IPR036388">
    <property type="entry name" value="WH-like_DNA-bd_sf"/>
</dbReference>
<evidence type="ECO:0000259" key="5">
    <source>
        <dbReference type="Pfam" id="PF02631"/>
    </source>
</evidence>
<keyword evidence="7" id="KW-1185">Reference proteome</keyword>